<dbReference type="EMBL" id="GDID01007830">
    <property type="protein sequence ID" value="JAP88776.1"/>
    <property type="molecule type" value="Transcribed_RNA"/>
</dbReference>
<gene>
    <name evidence="1" type="ORF">TPC1_31729</name>
</gene>
<sequence length="320" mass="38009">NFELERGLFQVKNSQKKAMIPMMIDANGYFYKFDEELQKWITHLLTIKPIKFVLPQFFSNYAYFNDKSCVMIKVNTDTFEETKLNIQLRKYSHCFAISYKYLFYINQYDQLVKIDTQNKEKQTGELTGYNECEQISSFADILAVVTFKNKLWSTKMLKVNNNQLVECHNLDGAFRFQKNGCLSDIHKTDSFIDVLDDYKLKIGKDFITVQPYLTYFGSTFNKNLTTKKQITYQQEYLQKIQIREECLLEHESDVKKPLKQIATELNELILINHLEALPIEQNVQNLQNAFKKGYWQYISKFSNQFIEQNRQLFDMDQILN</sequence>
<feature type="non-terminal residue" evidence="1">
    <location>
        <position position="1"/>
    </location>
</feature>
<evidence type="ECO:0000313" key="1">
    <source>
        <dbReference type="EMBL" id="JAP88776.1"/>
    </source>
</evidence>
<proteinExistence type="predicted"/>
<dbReference type="AlphaFoldDB" id="A0A146JZ52"/>
<feature type="non-terminal residue" evidence="1">
    <location>
        <position position="320"/>
    </location>
</feature>
<protein>
    <submittedName>
        <fullName evidence="1">Uncharacterized protein</fullName>
    </submittedName>
</protein>
<accession>A0A146JZ52</accession>
<reference evidence="1" key="1">
    <citation type="submission" date="2015-07" db="EMBL/GenBank/DDBJ databases">
        <title>Adaptation to a free-living lifestyle via gene acquisitions in the diplomonad Trepomonas sp. PC1.</title>
        <authorList>
            <person name="Xu F."/>
            <person name="Jerlstrom-Hultqvist J."/>
            <person name="Kolisko M."/>
            <person name="Simpson A.G.B."/>
            <person name="Roger A.J."/>
            <person name="Svard S.G."/>
            <person name="Andersson J.O."/>
        </authorList>
    </citation>
    <scope>NUCLEOTIDE SEQUENCE</scope>
    <source>
        <strain evidence="1">PC1</strain>
    </source>
</reference>
<organism evidence="1">
    <name type="scientific">Trepomonas sp. PC1</name>
    <dbReference type="NCBI Taxonomy" id="1076344"/>
    <lineage>
        <taxon>Eukaryota</taxon>
        <taxon>Metamonada</taxon>
        <taxon>Diplomonadida</taxon>
        <taxon>Hexamitidae</taxon>
        <taxon>Hexamitinae</taxon>
        <taxon>Trepomonas</taxon>
    </lineage>
</organism>
<name>A0A146JZ52_9EUKA</name>